<name>A0A543K3C3_9RHOB</name>
<evidence type="ECO:0000313" key="1">
    <source>
        <dbReference type="EMBL" id="TQM89576.1"/>
    </source>
</evidence>
<protein>
    <submittedName>
        <fullName evidence="1">Uncharacterized protein</fullName>
    </submittedName>
</protein>
<dbReference type="EMBL" id="VFPT01000006">
    <property type="protein sequence ID" value="TQM89576.1"/>
    <property type="molecule type" value="Genomic_DNA"/>
</dbReference>
<reference evidence="1 2" key="1">
    <citation type="submission" date="2019-06" db="EMBL/GenBank/DDBJ databases">
        <title>Genomic Encyclopedia of Archaeal and Bacterial Type Strains, Phase II (KMG-II): from individual species to whole genera.</title>
        <authorList>
            <person name="Goeker M."/>
        </authorList>
    </citation>
    <scope>NUCLEOTIDE SEQUENCE [LARGE SCALE GENOMIC DNA]</scope>
    <source>
        <strain evidence="1 2">DSM 18423</strain>
    </source>
</reference>
<proteinExistence type="predicted"/>
<gene>
    <name evidence="1" type="ORF">BD293_4598</name>
</gene>
<dbReference type="Proteomes" id="UP000320582">
    <property type="component" value="Unassembled WGS sequence"/>
</dbReference>
<comment type="caution">
    <text evidence="1">The sequence shown here is derived from an EMBL/GenBank/DDBJ whole genome shotgun (WGS) entry which is preliminary data.</text>
</comment>
<organism evidence="1 2">
    <name type="scientific">Roseinatronobacter monicus</name>
    <dbReference type="NCBI Taxonomy" id="393481"/>
    <lineage>
        <taxon>Bacteria</taxon>
        <taxon>Pseudomonadati</taxon>
        <taxon>Pseudomonadota</taxon>
        <taxon>Alphaproteobacteria</taxon>
        <taxon>Rhodobacterales</taxon>
        <taxon>Paracoccaceae</taxon>
        <taxon>Roseinatronobacter</taxon>
    </lineage>
</organism>
<sequence>MLALVMIEIFYSSQSILQIFNGNSKHSFHEWPTLQQYLTPKGDGCCLLDHMPRAQCCKITVCSPPLAMVTVGSTRSAYCLR</sequence>
<keyword evidence="2" id="KW-1185">Reference proteome</keyword>
<evidence type="ECO:0000313" key="2">
    <source>
        <dbReference type="Proteomes" id="UP000320582"/>
    </source>
</evidence>
<accession>A0A543K3C3</accession>
<dbReference type="AlphaFoldDB" id="A0A543K3C3"/>